<comment type="caution">
    <text evidence="4">The sequence shown here is derived from an EMBL/GenBank/DDBJ whole genome shotgun (WGS) entry which is preliminary data.</text>
</comment>
<organism evidence="4 5">
    <name type="scientific">Venturia inaequalis</name>
    <name type="common">Apple scab fungus</name>
    <dbReference type="NCBI Taxonomy" id="5025"/>
    <lineage>
        <taxon>Eukaryota</taxon>
        <taxon>Fungi</taxon>
        <taxon>Dikarya</taxon>
        <taxon>Ascomycota</taxon>
        <taxon>Pezizomycotina</taxon>
        <taxon>Dothideomycetes</taxon>
        <taxon>Pleosporomycetidae</taxon>
        <taxon>Venturiales</taxon>
        <taxon>Venturiaceae</taxon>
        <taxon>Venturia</taxon>
    </lineage>
</organism>
<protein>
    <submittedName>
        <fullName evidence="4">Uncharacterized protein</fullName>
    </submittedName>
</protein>
<evidence type="ECO:0000313" key="3">
    <source>
        <dbReference type="EMBL" id="KAE9971811.1"/>
    </source>
</evidence>
<evidence type="ECO:0000313" key="2">
    <source>
        <dbReference type="EMBL" id="KAE9967074.1"/>
    </source>
</evidence>
<evidence type="ECO:0000313" key="5">
    <source>
        <dbReference type="Proteomes" id="UP000447873"/>
    </source>
</evidence>
<keyword evidence="6" id="KW-1185">Reference proteome</keyword>
<dbReference type="EMBL" id="WNWR01000660">
    <property type="protein sequence ID" value="KAE9971811.1"/>
    <property type="molecule type" value="Genomic_DNA"/>
</dbReference>
<proteinExistence type="predicted"/>
<dbReference type="Proteomes" id="UP000433883">
    <property type="component" value="Unassembled WGS sequence"/>
</dbReference>
<name>A0A8H3V211_VENIN</name>
<evidence type="ECO:0000313" key="4">
    <source>
        <dbReference type="EMBL" id="KAE9979597.1"/>
    </source>
</evidence>
<dbReference type="Proteomes" id="UP000447873">
    <property type="component" value="Unassembled WGS sequence"/>
</dbReference>
<dbReference type="Proteomes" id="UP000490939">
    <property type="component" value="Unassembled WGS sequence"/>
</dbReference>
<evidence type="ECO:0000256" key="1">
    <source>
        <dbReference type="SAM" id="Coils"/>
    </source>
</evidence>
<dbReference type="OrthoDB" id="3915823at2759"/>
<keyword evidence="1" id="KW-0175">Coiled coil</keyword>
<dbReference type="EMBL" id="WNWS01000115">
    <property type="protein sequence ID" value="KAE9979597.1"/>
    <property type="molecule type" value="Genomic_DNA"/>
</dbReference>
<accession>A0A8H3V211</accession>
<gene>
    <name evidence="2" type="ORF">BLS_006576</name>
    <name evidence="3" type="ORF">EG327_009738</name>
    <name evidence="4" type="ORF">EG328_000764</name>
</gene>
<feature type="coiled-coil region" evidence="1">
    <location>
        <begin position="74"/>
        <end position="108"/>
    </location>
</feature>
<reference evidence="4 5" key="1">
    <citation type="submission" date="2018-12" db="EMBL/GenBank/DDBJ databases">
        <title>Venturia inaequalis Genome Resource.</title>
        <authorList>
            <person name="Lichtner F.J."/>
        </authorList>
    </citation>
    <scope>NUCLEOTIDE SEQUENCE [LARGE SCALE GENOMIC DNA]</scope>
    <source>
        <strain evidence="4 5">120213</strain>
        <strain evidence="2">Bline_iso_100314</strain>
        <strain evidence="3 6">DMI_063113</strain>
    </source>
</reference>
<dbReference type="EMBL" id="WNWQ01000489">
    <property type="protein sequence ID" value="KAE9967074.1"/>
    <property type="molecule type" value="Genomic_DNA"/>
</dbReference>
<dbReference type="AlphaFoldDB" id="A0A8H3V211"/>
<sequence>MAPLLPPTRTDYDTILNKANIFKAMTDDIMLSAKIMLDKSSIDQFKELTYVLVREYQAIDGAYRQLDIGKDSMEKEQDKKIADLEKNIADLKKNIGELKVHIEEMSRSVKKLTSGTGK</sequence>
<evidence type="ECO:0000313" key="6">
    <source>
        <dbReference type="Proteomes" id="UP000490939"/>
    </source>
</evidence>